<protein>
    <submittedName>
        <fullName evidence="3">XdhC family protein</fullName>
    </submittedName>
</protein>
<dbReference type="Pfam" id="PF02625">
    <property type="entry name" value="XdhC_CoxI"/>
    <property type="match status" value="1"/>
</dbReference>
<name>A0AA88FHW0_9BACT</name>
<dbReference type="AlphaFoldDB" id="A0AA88FHW0"/>
<dbReference type="InterPro" id="IPR027051">
    <property type="entry name" value="XdhC_Rossmann_dom"/>
</dbReference>
<dbReference type="Gene3D" id="3.40.50.720">
    <property type="entry name" value="NAD(P)-binding Rossmann-like Domain"/>
    <property type="match status" value="1"/>
</dbReference>
<evidence type="ECO:0000259" key="2">
    <source>
        <dbReference type="Pfam" id="PF13478"/>
    </source>
</evidence>
<sequence>MQATARRAPAYFPERHPVAATGWLRCARRFSITHNLVGPTCLMTELQRLLTAYDDYRAAGRACALATVVEVDGSAYRRPGARMLVTDDGQLTGAISGGCLEGDARQRARQALQRRQPTLVTYDTSDEDDPRHGLGPGCQGVVRILLEPLDFQDPDNPLELLRGFAQHPEPAVLATVFRCAAGQALADLGQRLLLMPDGQVRGSALDNLDLTAYIRRDADHARAQDQSLIREYPAPGGGTVRVFLEVLRPPLRLTVYGAGNDAQPLVRLAATLGWHVTVVDGRPRQAAPERFSEAAAVRVVPLADVPALPLTTDYAVLLTHNYAYDLAVLQCLLAAPTAYIGLLGPRQKAARLLEELTQAVPDAATQLRGRLYSPIGLNVGAETPEEIALSIVAEIQAVRQGRTGGMLTHSHEPIHARQADVSASDSETTMPLARYRHVVVSEPSCGV</sequence>
<comment type="caution">
    <text evidence="3">The sequence shown here is derived from an EMBL/GenBank/DDBJ whole genome shotgun (WGS) entry which is preliminary data.</text>
</comment>
<dbReference type="Pfam" id="PF13478">
    <property type="entry name" value="XdhC_C"/>
    <property type="match status" value="1"/>
</dbReference>
<dbReference type="PANTHER" id="PTHR30388:SF6">
    <property type="entry name" value="XANTHINE DEHYDROGENASE SUBUNIT A-RELATED"/>
    <property type="match status" value="1"/>
</dbReference>
<dbReference type="EMBL" id="VTWU01000006">
    <property type="protein sequence ID" value="KAA9327531.1"/>
    <property type="molecule type" value="Genomic_DNA"/>
</dbReference>
<gene>
    <name evidence="3" type="ORF">F0P96_16240</name>
</gene>
<evidence type="ECO:0000313" key="3">
    <source>
        <dbReference type="EMBL" id="KAA9327531.1"/>
    </source>
</evidence>
<dbReference type="InterPro" id="IPR052698">
    <property type="entry name" value="MoCofactor_Util/Proc"/>
</dbReference>
<dbReference type="InterPro" id="IPR003777">
    <property type="entry name" value="XdhC_CoxI"/>
</dbReference>
<keyword evidence="4" id="KW-1185">Reference proteome</keyword>
<evidence type="ECO:0000259" key="1">
    <source>
        <dbReference type="Pfam" id="PF02625"/>
    </source>
</evidence>
<reference evidence="3 4" key="1">
    <citation type="submission" date="2019-09" db="EMBL/GenBank/DDBJ databases">
        <title>Genome sequence of Hymenobacter sp. M3.</title>
        <authorList>
            <person name="Srinivasan S."/>
        </authorList>
    </citation>
    <scope>NUCLEOTIDE SEQUENCE [LARGE SCALE GENOMIC DNA]</scope>
    <source>
        <strain evidence="3 4">M3</strain>
    </source>
</reference>
<accession>A0AA88FHW0</accession>
<feature type="domain" description="XdhC- CoxI" evidence="1">
    <location>
        <begin position="57"/>
        <end position="123"/>
    </location>
</feature>
<organism evidence="3 4">
    <name type="scientific">Hymenobacter busanensis</name>
    <dbReference type="NCBI Taxonomy" id="2607656"/>
    <lineage>
        <taxon>Bacteria</taxon>
        <taxon>Pseudomonadati</taxon>
        <taxon>Bacteroidota</taxon>
        <taxon>Cytophagia</taxon>
        <taxon>Cytophagales</taxon>
        <taxon>Hymenobacteraceae</taxon>
        <taxon>Hymenobacter</taxon>
    </lineage>
</organism>
<dbReference type="Proteomes" id="UP000326380">
    <property type="component" value="Unassembled WGS sequence"/>
</dbReference>
<feature type="domain" description="XdhC Rossmann" evidence="2">
    <location>
        <begin position="253"/>
        <end position="395"/>
    </location>
</feature>
<proteinExistence type="predicted"/>
<dbReference type="PANTHER" id="PTHR30388">
    <property type="entry name" value="ALDEHYDE OXIDOREDUCTASE MOLYBDENUM COFACTOR ASSEMBLY PROTEIN"/>
    <property type="match status" value="1"/>
</dbReference>
<evidence type="ECO:0000313" key="4">
    <source>
        <dbReference type="Proteomes" id="UP000326380"/>
    </source>
</evidence>